<gene>
    <name evidence="1" type="ORF">MITSMUL_03948</name>
</gene>
<dbReference type="HOGENOM" id="CLU_3170298_0_0_9"/>
<keyword evidence="2" id="KW-1185">Reference proteome</keyword>
<proteinExistence type="predicted"/>
<organism evidence="1 2">
    <name type="scientific">Mitsuokella multacida DSM 20544</name>
    <dbReference type="NCBI Taxonomy" id="500635"/>
    <lineage>
        <taxon>Bacteria</taxon>
        <taxon>Bacillati</taxon>
        <taxon>Bacillota</taxon>
        <taxon>Negativicutes</taxon>
        <taxon>Selenomonadales</taxon>
        <taxon>Selenomonadaceae</taxon>
        <taxon>Mitsuokella</taxon>
    </lineage>
</organism>
<dbReference type="AlphaFoldDB" id="C9KL52"/>
<evidence type="ECO:0000313" key="2">
    <source>
        <dbReference type="Proteomes" id="UP000003671"/>
    </source>
</evidence>
<reference evidence="1" key="1">
    <citation type="submission" date="2009-09" db="EMBL/GenBank/DDBJ databases">
        <authorList>
            <person name="Weinstock G."/>
            <person name="Sodergren E."/>
            <person name="Clifton S."/>
            <person name="Fulton L."/>
            <person name="Fulton B."/>
            <person name="Courtney L."/>
            <person name="Fronick C."/>
            <person name="Harrison M."/>
            <person name="Strong C."/>
            <person name="Farmer C."/>
            <person name="Delahaunty K."/>
            <person name="Markovic C."/>
            <person name="Hall O."/>
            <person name="Minx P."/>
            <person name="Tomlinson C."/>
            <person name="Mitreva M."/>
            <person name="Nelson J."/>
            <person name="Hou S."/>
            <person name="Wollam A."/>
            <person name="Pepin K.H."/>
            <person name="Johnson M."/>
            <person name="Bhonagiri V."/>
            <person name="Nash W.E."/>
            <person name="Warren W."/>
            <person name="Chinwalla A."/>
            <person name="Mardis E.R."/>
            <person name="Wilson R.K."/>
        </authorList>
    </citation>
    <scope>NUCLEOTIDE SEQUENCE [LARGE SCALE GENOMIC DNA]</scope>
    <source>
        <strain evidence="1">DSM 20544</strain>
    </source>
</reference>
<protein>
    <submittedName>
        <fullName evidence="1">Uncharacterized protein</fullName>
    </submittedName>
</protein>
<sequence>MLKIVSIIHPHPIFGKELKRTVGSCYNGGDFMVLYGRCGRRFEILRL</sequence>
<evidence type="ECO:0000313" key="1">
    <source>
        <dbReference type="EMBL" id="EEX69330.1"/>
    </source>
</evidence>
<name>C9KL52_9FIRM</name>
<comment type="caution">
    <text evidence="1">The sequence shown here is derived from an EMBL/GenBank/DDBJ whole genome shotgun (WGS) entry which is preliminary data.</text>
</comment>
<accession>C9KL52</accession>
<dbReference type="EMBL" id="ABWK02000010">
    <property type="protein sequence ID" value="EEX69330.1"/>
    <property type="molecule type" value="Genomic_DNA"/>
</dbReference>
<dbReference type="Proteomes" id="UP000003671">
    <property type="component" value="Unassembled WGS sequence"/>
</dbReference>
<dbReference type="STRING" id="500635.MITSMUL_03948"/>